<feature type="region of interest" description="Disordered" evidence="1">
    <location>
        <begin position="77"/>
        <end position="102"/>
    </location>
</feature>
<evidence type="ECO:0000313" key="3">
    <source>
        <dbReference type="EMBL" id="KAK1740263.1"/>
    </source>
</evidence>
<proteinExistence type="predicted"/>
<feature type="transmembrane region" description="Helical" evidence="2">
    <location>
        <begin position="39"/>
        <end position="61"/>
    </location>
</feature>
<feature type="compositionally biased region" description="Low complexity" evidence="1">
    <location>
        <begin position="82"/>
        <end position="102"/>
    </location>
</feature>
<evidence type="ECO:0000256" key="1">
    <source>
        <dbReference type="SAM" id="MobiDB-lite"/>
    </source>
</evidence>
<dbReference type="EMBL" id="JATAAI010000016">
    <property type="protein sequence ID" value="KAK1740265.1"/>
    <property type="molecule type" value="Genomic_DNA"/>
</dbReference>
<dbReference type="AlphaFoldDB" id="A0AAD9DC07"/>
<gene>
    <name evidence="3" type="ORF">QTG54_009213</name>
    <name evidence="4" type="ORF">QTG54_009215</name>
</gene>
<feature type="region of interest" description="Disordered" evidence="1">
    <location>
        <begin position="1"/>
        <end position="31"/>
    </location>
</feature>
<keyword evidence="5" id="KW-1185">Reference proteome</keyword>
<reference evidence="3" key="1">
    <citation type="submission" date="2023-06" db="EMBL/GenBank/DDBJ databases">
        <title>Survivors Of The Sea: Transcriptome response of Skeletonema marinoi to long-term dormancy.</title>
        <authorList>
            <person name="Pinder M.I.M."/>
            <person name="Kourtchenko O."/>
            <person name="Robertson E.K."/>
            <person name="Larsson T."/>
            <person name="Maumus F."/>
            <person name="Osuna-Cruz C.M."/>
            <person name="Vancaester E."/>
            <person name="Stenow R."/>
            <person name="Vandepoele K."/>
            <person name="Ploug H."/>
            <person name="Bruchert V."/>
            <person name="Godhe A."/>
            <person name="Topel M."/>
        </authorList>
    </citation>
    <scope>NUCLEOTIDE SEQUENCE</scope>
    <source>
        <strain evidence="3">R05AC</strain>
    </source>
</reference>
<name>A0AAD9DC07_9STRA</name>
<keyword evidence="2" id="KW-1133">Transmembrane helix</keyword>
<dbReference type="EMBL" id="JATAAI010000016">
    <property type="protein sequence ID" value="KAK1740263.1"/>
    <property type="molecule type" value="Genomic_DNA"/>
</dbReference>
<organism evidence="3 5">
    <name type="scientific">Skeletonema marinoi</name>
    <dbReference type="NCBI Taxonomy" id="267567"/>
    <lineage>
        <taxon>Eukaryota</taxon>
        <taxon>Sar</taxon>
        <taxon>Stramenopiles</taxon>
        <taxon>Ochrophyta</taxon>
        <taxon>Bacillariophyta</taxon>
        <taxon>Coscinodiscophyceae</taxon>
        <taxon>Thalassiosirophycidae</taxon>
        <taxon>Thalassiosirales</taxon>
        <taxon>Skeletonemataceae</taxon>
        <taxon>Skeletonema</taxon>
        <taxon>Skeletonema marinoi-dohrnii complex</taxon>
    </lineage>
</organism>
<evidence type="ECO:0000256" key="2">
    <source>
        <dbReference type="SAM" id="Phobius"/>
    </source>
</evidence>
<accession>A0AAD9DC07</accession>
<keyword evidence="2" id="KW-0812">Transmembrane</keyword>
<protein>
    <submittedName>
        <fullName evidence="3">Uncharacterized protein</fullName>
    </submittedName>
</protein>
<sequence>MQDIEAINFQPPHQESTMDIDGGSAGASTATNKTHSSKLLTAAAGVIFLSASTVYAAFFLASETAAKNADLIQQQQSATMGKSSKAPRATKAPKAPKAPATPCDKASDLFAGYWCYSSQYVTFQLYLTTDFTTEGIGSLDYAVCDTTYSDAADIMLTSCSSSTEIRGEIRGSINDFKYVTDNTITVSTVFGPTTYTKGRCSCSVNGGA</sequence>
<evidence type="ECO:0000313" key="5">
    <source>
        <dbReference type="Proteomes" id="UP001224775"/>
    </source>
</evidence>
<keyword evidence="2" id="KW-0472">Membrane</keyword>
<comment type="caution">
    <text evidence="3">The sequence shown here is derived from an EMBL/GenBank/DDBJ whole genome shotgun (WGS) entry which is preliminary data.</text>
</comment>
<dbReference type="Proteomes" id="UP001224775">
    <property type="component" value="Unassembled WGS sequence"/>
</dbReference>
<evidence type="ECO:0000313" key="4">
    <source>
        <dbReference type="EMBL" id="KAK1740265.1"/>
    </source>
</evidence>